<dbReference type="InterPro" id="IPR036259">
    <property type="entry name" value="MFS_trans_sf"/>
</dbReference>
<dbReference type="PROSITE" id="PS50850">
    <property type="entry name" value="MFS"/>
    <property type="match status" value="1"/>
</dbReference>
<dbReference type="InterPro" id="IPR050189">
    <property type="entry name" value="MFS_Efflux_Transporters"/>
</dbReference>
<evidence type="ECO:0000256" key="2">
    <source>
        <dbReference type="ARBA" id="ARBA00022475"/>
    </source>
</evidence>
<name>A0ABT5ICP1_9CAUL</name>
<gene>
    <name evidence="8" type="ORF">PQU94_05495</name>
</gene>
<feature type="transmembrane region" description="Helical" evidence="6">
    <location>
        <begin position="246"/>
        <end position="266"/>
    </location>
</feature>
<feature type="transmembrane region" description="Helical" evidence="6">
    <location>
        <begin position="303"/>
        <end position="324"/>
    </location>
</feature>
<evidence type="ECO:0000259" key="7">
    <source>
        <dbReference type="PROSITE" id="PS50850"/>
    </source>
</evidence>
<evidence type="ECO:0000256" key="1">
    <source>
        <dbReference type="ARBA" id="ARBA00004651"/>
    </source>
</evidence>
<dbReference type="RefSeq" id="WP_272740491.1">
    <property type="nucleotide sequence ID" value="NZ_JAQQKW010000003.1"/>
</dbReference>
<proteinExistence type="predicted"/>
<reference evidence="8 9" key="1">
    <citation type="submission" date="2023-01" db="EMBL/GenBank/DDBJ databases">
        <title>Novel species of the genus Asticcacaulis isolated from rivers.</title>
        <authorList>
            <person name="Lu H."/>
        </authorList>
    </citation>
    <scope>NUCLEOTIDE SEQUENCE [LARGE SCALE GENOMIC DNA]</scope>
    <source>
        <strain evidence="8 9">DXS10W</strain>
    </source>
</reference>
<keyword evidence="2" id="KW-1003">Cell membrane</keyword>
<comment type="subcellular location">
    <subcellularLocation>
        <location evidence="1">Cell membrane</location>
        <topology evidence="1">Multi-pass membrane protein</topology>
    </subcellularLocation>
</comment>
<keyword evidence="4 6" id="KW-1133">Transmembrane helix</keyword>
<feature type="transmembrane region" description="Helical" evidence="6">
    <location>
        <begin position="145"/>
        <end position="168"/>
    </location>
</feature>
<protein>
    <submittedName>
        <fullName evidence="8">MFS transporter</fullName>
    </submittedName>
</protein>
<keyword evidence="5 6" id="KW-0472">Membrane</keyword>
<dbReference type="Gene3D" id="1.20.1250.20">
    <property type="entry name" value="MFS general substrate transporter like domains"/>
    <property type="match status" value="1"/>
</dbReference>
<feature type="transmembrane region" description="Helical" evidence="6">
    <location>
        <begin position="121"/>
        <end position="138"/>
    </location>
</feature>
<evidence type="ECO:0000256" key="3">
    <source>
        <dbReference type="ARBA" id="ARBA00022692"/>
    </source>
</evidence>
<feature type="transmembrane region" description="Helical" evidence="6">
    <location>
        <begin position="366"/>
        <end position="389"/>
    </location>
</feature>
<keyword evidence="9" id="KW-1185">Reference proteome</keyword>
<accession>A0ABT5ICP1</accession>
<feature type="transmembrane region" description="Helical" evidence="6">
    <location>
        <begin position="23"/>
        <end position="47"/>
    </location>
</feature>
<feature type="transmembrane region" description="Helical" evidence="6">
    <location>
        <begin position="88"/>
        <end position="109"/>
    </location>
</feature>
<organism evidence="8 9">
    <name type="scientific">Asticcacaulis currens</name>
    <dbReference type="NCBI Taxonomy" id="2984210"/>
    <lineage>
        <taxon>Bacteria</taxon>
        <taxon>Pseudomonadati</taxon>
        <taxon>Pseudomonadota</taxon>
        <taxon>Alphaproteobacteria</taxon>
        <taxon>Caulobacterales</taxon>
        <taxon>Caulobacteraceae</taxon>
        <taxon>Asticcacaulis</taxon>
    </lineage>
</organism>
<dbReference type="Proteomes" id="UP001216595">
    <property type="component" value="Unassembled WGS sequence"/>
</dbReference>
<feature type="transmembrane region" description="Helical" evidence="6">
    <location>
        <begin position="59"/>
        <end position="81"/>
    </location>
</feature>
<keyword evidence="3 6" id="KW-0812">Transmembrane</keyword>
<evidence type="ECO:0000313" key="9">
    <source>
        <dbReference type="Proteomes" id="UP001216595"/>
    </source>
</evidence>
<dbReference type="EMBL" id="JAQQKW010000003">
    <property type="protein sequence ID" value="MDC7693733.1"/>
    <property type="molecule type" value="Genomic_DNA"/>
</dbReference>
<evidence type="ECO:0000256" key="4">
    <source>
        <dbReference type="ARBA" id="ARBA00022989"/>
    </source>
</evidence>
<dbReference type="Pfam" id="PF07690">
    <property type="entry name" value="MFS_1"/>
    <property type="match status" value="1"/>
</dbReference>
<comment type="caution">
    <text evidence="8">The sequence shown here is derived from an EMBL/GenBank/DDBJ whole genome shotgun (WGS) entry which is preliminary data.</text>
</comment>
<feature type="transmembrane region" description="Helical" evidence="6">
    <location>
        <begin position="336"/>
        <end position="360"/>
    </location>
</feature>
<evidence type="ECO:0000256" key="6">
    <source>
        <dbReference type="SAM" id="Phobius"/>
    </source>
</evidence>
<feature type="transmembrane region" description="Helical" evidence="6">
    <location>
        <begin position="174"/>
        <end position="193"/>
    </location>
</feature>
<feature type="transmembrane region" description="Helical" evidence="6">
    <location>
        <begin position="278"/>
        <end position="297"/>
    </location>
</feature>
<feature type="transmembrane region" description="Helical" evidence="6">
    <location>
        <begin position="213"/>
        <end position="234"/>
    </location>
</feature>
<evidence type="ECO:0000256" key="5">
    <source>
        <dbReference type="ARBA" id="ARBA00023136"/>
    </source>
</evidence>
<feature type="domain" description="Major facilitator superfamily (MFS) profile" evidence="7">
    <location>
        <begin position="22"/>
        <end position="394"/>
    </location>
</feature>
<dbReference type="SUPFAM" id="SSF103473">
    <property type="entry name" value="MFS general substrate transporter"/>
    <property type="match status" value="1"/>
</dbReference>
<dbReference type="InterPro" id="IPR011701">
    <property type="entry name" value="MFS"/>
</dbReference>
<dbReference type="InterPro" id="IPR020846">
    <property type="entry name" value="MFS_dom"/>
</dbReference>
<evidence type="ECO:0000313" key="8">
    <source>
        <dbReference type="EMBL" id="MDC7693733.1"/>
    </source>
</evidence>
<dbReference type="PANTHER" id="PTHR43124">
    <property type="entry name" value="PURINE EFFLUX PUMP PBUE"/>
    <property type="match status" value="1"/>
</dbReference>
<sequence>MIVHVHARIDTGMIRIDSHWRPILLLWFTGVLAAAALGKFASLSPVISADLKLSRVEAGWLVSLIETGGASLGIIAGLLIARLGSRKALLYGMGLLTAGGLIGALIPGLWTPFAARLIESAGYLMVVIAAPSLIATVARPQDQGAALTLWSTFVPAGFAIGMGLSGVLLLFTGWRAVLVVWALLAGAALFAAARTPVVETKSDTRLVWPPLPVWLMCAGFGFYTTLFVGLIAMFPLFLTEQGQSPSVAATVTGLASAATLGGAWGAAQALHRGERARWIALCAGLLVPAALACLIFIGGHALWLAGLIIALNAVSGIGSSLVFARLPNMSPGLNAAAANGVLTQFGAGGSLIGPPLLAAIAGHWGWAALGPAVAIGSVAALGLMTAAEFSRRGQLTHRV</sequence>
<dbReference type="PANTHER" id="PTHR43124:SF3">
    <property type="entry name" value="CHLORAMPHENICOL EFFLUX PUMP RV0191"/>
    <property type="match status" value="1"/>
</dbReference>